<reference evidence="2" key="1">
    <citation type="submission" date="2023-04" db="EMBL/GenBank/DDBJ databases">
        <authorList>
            <consortium name="ELIXIR-Norway"/>
        </authorList>
    </citation>
    <scope>NUCLEOTIDE SEQUENCE [LARGE SCALE GENOMIC DNA]</scope>
</reference>
<feature type="compositionally biased region" description="Low complexity" evidence="1">
    <location>
        <begin position="179"/>
        <end position="192"/>
    </location>
</feature>
<feature type="non-terminal residue" evidence="2">
    <location>
        <position position="1"/>
    </location>
</feature>
<accession>A0ABN8XM28</accession>
<evidence type="ECO:0000313" key="3">
    <source>
        <dbReference type="Proteomes" id="UP001176941"/>
    </source>
</evidence>
<dbReference type="EMBL" id="CATKSN020000187">
    <property type="protein sequence ID" value="CAI9149238.1"/>
    <property type="molecule type" value="Genomic_DNA"/>
</dbReference>
<feature type="region of interest" description="Disordered" evidence="1">
    <location>
        <begin position="172"/>
        <end position="192"/>
    </location>
</feature>
<sequence>IFPHGLDCISTIHKRRKGQKKKEKYEGRYVRLCMQHYNKKKKAEDNEKEEKRRCSTEEKRRCSTLHFAQHQKPNGNVGKRERHDDLSIHIYMKRERASTSRFRPSIPRLILLHVLCIIEIYMYCDEEMNRDIPENHEGIDYVIPTIFSLSHHPAHKKANSQEKEAALANMYAEKKRQNNSRTSSRPRSNTKTTPIVYPYIRIEIPYRMKQDLRYSLNTSPRIVHLAAAARKCATPGKYCCRCCRCCLLLLLPLVLLLRPYCSHMCHTYGSGSGWSDVGSCSSETASNSKSSSSSST</sequence>
<dbReference type="Proteomes" id="UP001176941">
    <property type="component" value="Unassembled WGS sequence"/>
</dbReference>
<comment type="caution">
    <text evidence="2">The sequence shown here is derived from an EMBL/GenBank/DDBJ whole genome shotgun (WGS) entry which is preliminary data.</text>
</comment>
<keyword evidence="3" id="KW-1185">Reference proteome</keyword>
<feature type="non-terminal residue" evidence="2">
    <location>
        <position position="296"/>
    </location>
</feature>
<organism evidence="2 3">
    <name type="scientific">Rangifer tarandus platyrhynchus</name>
    <name type="common">Svalbard reindeer</name>
    <dbReference type="NCBI Taxonomy" id="3082113"/>
    <lineage>
        <taxon>Eukaryota</taxon>
        <taxon>Metazoa</taxon>
        <taxon>Chordata</taxon>
        <taxon>Craniata</taxon>
        <taxon>Vertebrata</taxon>
        <taxon>Euteleostomi</taxon>
        <taxon>Mammalia</taxon>
        <taxon>Eutheria</taxon>
        <taxon>Laurasiatheria</taxon>
        <taxon>Artiodactyla</taxon>
        <taxon>Ruminantia</taxon>
        <taxon>Pecora</taxon>
        <taxon>Cervidae</taxon>
        <taxon>Odocoileinae</taxon>
        <taxon>Rangifer</taxon>
    </lineage>
</organism>
<gene>
    <name evidence="2" type="ORF">MRATA1EN1_LOCUS30856</name>
</gene>
<proteinExistence type="predicted"/>
<evidence type="ECO:0000313" key="2">
    <source>
        <dbReference type="EMBL" id="CAI9149238.1"/>
    </source>
</evidence>
<protein>
    <submittedName>
        <fullName evidence="2">Uncharacterized protein</fullName>
    </submittedName>
</protein>
<evidence type="ECO:0000256" key="1">
    <source>
        <dbReference type="SAM" id="MobiDB-lite"/>
    </source>
</evidence>
<name>A0ABN8XM28_RANTA</name>